<dbReference type="Proteomes" id="UP000219259">
    <property type="component" value="Unassembled WGS sequence"/>
</dbReference>
<evidence type="ECO:0000313" key="1">
    <source>
        <dbReference type="EMBL" id="PDP44857.1"/>
    </source>
</evidence>
<dbReference type="AlphaFoldDB" id="A0A2A6EBN1"/>
<evidence type="ECO:0000313" key="2">
    <source>
        <dbReference type="Proteomes" id="UP000219259"/>
    </source>
</evidence>
<dbReference type="EMBL" id="NSLJ01000003">
    <property type="protein sequence ID" value="PDP44857.1"/>
    <property type="molecule type" value="Genomic_DNA"/>
</dbReference>
<name>A0A2A6EBN1_TANFO</name>
<gene>
    <name evidence="1" type="ORF">CLI86_01765</name>
</gene>
<dbReference type="GO" id="GO:0003677">
    <property type="term" value="F:DNA binding"/>
    <property type="evidence" value="ECO:0007669"/>
    <property type="project" value="UniProtKB-KW"/>
</dbReference>
<accession>A0A2A6EBN1</accession>
<sequence>MPANPSGRNDQKRMIMQLFETIDRAKHMHGLIQHEATGDPQQFAERLHLCRRQFFNVLDELRDLGAEIRYDRVRCMYFYANDFDFQIVIKCCSLDEKEQRRISGGFFIKKIPSAILLHRSDVLLCCD</sequence>
<proteinExistence type="predicted"/>
<reference evidence="1 2" key="1">
    <citation type="submission" date="2017-09" db="EMBL/GenBank/DDBJ databases">
        <title>Phase variable restriction modification systems are present in the genome sequences of periodontal pathogens Prevotella intermedia, Tannerella forsythia and Porphyromonas gingivalis.</title>
        <authorList>
            <person name="Haigh R.D."/>
            <person name="Crawford L."/>
            <person name="Ralph J."/>
            <person name="Wanford J."/>
            <person name="Vartoukian S.R."/>
            <person name="Hijazib K."/>
            <person name="Wade W."/>
            <person name="Oggioni M.R."/>
        </authorList>
    </citation>
    <scope>NUCLEOTIDE SEQUENCE [LARGE SCALE GENOMIC DNA]</scope>
    <source>
        <strain evidence="1 2">WW11663</strain>
    </source>
</reference>
<comment type="caution">
    <text evidence="1">The sequence shown here is derived from an EMBL/GenBank/DDBJ whole genome shotgun (WGS) entry which is preliminary data.</text>
</comment>
<protein>
    <submittedName>
        <fullName evidence="1">DNA-binding protein</fullName>
    </submittedName>
</protein>
<keyword evidence="1" id="KW-0238">DNA-binding</keyword>
<organism evidence="1 2">
    <name type="scientific">Tannerella forsythia</name>
    <name type="common">Bacteroides forsythus</name>
    <dbReference type="NCBI Taxonomy" id="28112"/>
    <lineage>
        <taxon>Bacteria</taxon>
        <taxon>Pseudomonadati</taxon>
        <taxon>Bacteroidota</taxon>
        <taxon>Bacteroidia</taxon>
        <taxon>Bacteroidales</taxon>
        <taxon>Tannerellaceae</taxon>
        <taxon>Tannerella</taxon>
    </lineage>
</organism>